<evidence type="ECO:0000256" key="5">
    <source>
        <dbReference type="HAMAP-Rule" id="MF_02120"/>
    </source>
</evidence>
<dbReference type="GO" id="GO:0009089">
    <property type="term" value="P:lysine biosynthetic process via diaminopimelate"/>
    <property type="evidence" value="ECO:0007669"/>
    <property type="project" value="UniProtKB-UniRule"/>
</dbReference>
<feature type="binding site" evidence="5">
    <location>
        <position position="316"/>
    </location>
    <ligand>
        <name>substrate</name>
    </ligand>
</feature>
<feature type="binding site" evidence="5">
    <location>
        <position position="276"/>
    </location>
    <ligand>
        <name>substrate</name>
    </ligand>
</feature>
<accession>A0A3A4N860</accession>
<dbReference type="Gene3D" id="3.20.20.10">
    <property type="entry name" value="Alanine racemase"/>
    <property type="match status" value="1"/>
</dbReference>
<dbReference type="UniPathway" id="UPA00034">
    <property type="reaction ID" value="UER00027"/>
</dbReference>
<comment type="function">
    <text evidence="5">Specifically catalyzes the decarboxylation of meso-diaminopimelate (meso-DAP) to L-lysine.</text>
</comment>
<dbReference type="CDD" id="cd06828">
    <property type="entry name" value="PLPDE_III_DapDC"/>
    <property type="match status" value="1"/>
</dbReference>
<dbReference type="InterPro" id="IPR022643">
    <property type="entry name" value="De-COase2_C"/>
</dbReference>
<protein>
    <recommendedName>
        <fullName evidence="5 6">Diaminopimelate decarboxylase</fullName>
        <shortName evidence="5">DAP decarboxylase</shortName>
        <shortName evidence="5">DAPDC</shortName>
        <ecNumber evidence="5 6">4.1.1.20</ecNumber>
    </recommendedName>
</protein>
<evidence type="ECO:0000313" key="11">
    <source>
        <dbReference type="EMBL" id="RJP17457.1"/>
    </source>
</evidence>
<name>A0A3A4N860_ABYX5</name>
<feature type="domain" description="Orn/DAP/Arg decarboxylase 2 C-terminal" evidence="9">
    <location>
        <begin position="30"/>
        <end position="371"/>
    </location>
</feature>
<comment type="similarity">
    <text evidence="5">Belongs to the Orn/Lys/Arg decarboxylase class-II family. LysA subfamily.</text>
</comment>
<feature type="modified residue" description="N6-(pyridoxal phosphate)lysine" evidence="5 7">
    <location>
        <position position="60"/>
    </location>
</feature>
<comment type="caution">
    <text evidence="11">The sequence shown here is derived from an EMBL/GenBank/DDBJ whole genome shotgun (WGS) entry which is preliminary data.</text>
</comment>
<keyword evidence="3 5" id="KW-0663">Pyridoxal phosphate</keyword>
<feature type="binding site" evidence="5">
    <location>
        <position position="373"/>
    </location>
    <ligand>
        <name>substrate</name>
    </ligand>
</feature>
<feature type="binding site" evidence="5">
    <location>
        <position position="312"/>
    </location>
    <ligand>
        <name>substrate</name>
    </ligand>
</feature>
<dbReference type="Gene3D" id="2.40.37.10">
    <property type="entry name" value="Lyase, Ornithine Decarboxylase, Chain A, domain 1"/>
    <property type="match status" value="1"/>
</dbReference>
<feature type="active site" description="Proton donor" evidence="7">
    <location>
        <position position="344"/>
    </location>
</feature>
<dbReference type="GO" id="GO:0030170">
    <property type="term" value="F:pyridoxal phosphate binding"/>
    <property type="evidence" value="ECO:0007669"/>
    <property type="project" value="UniProtKB-UniRule"/>
</dbReference>
<dbReference type="Proteomes" id="UP000265882">
    <property type="component" value="Unassembled WGS sequence"/>
</dbReference>
<dbReference type="SUPFAM" id="SSF50621">
    <property type="entry name" value="Alanine racemase C-terminal domain-like"/>
    <property type="match status" value="1"/>
</dbReference>
<evidence type="ECO:0000259" key="9">
    <source>
        <dbReference type="Pfam" id="PF00278"/>
    </source>
</evidence>
<feature type="binding site" evidence="5">
    <location>
        <begin position="273"/>
        <end position="276"/>
    </location>
    <ligand>
        <name>pyridoxal 5'-phosphate</name>
        <dbReference type="ChEBI" id="CHEBI:597326"/>
    </ligand>
</feature>
<keyword evidence="4 5" id="KW-0456">Lyase</keyword>
<evidence type="ECO:0000256" key="7">
    <source>
        <dbReference type="PIRSR" id="PIRSR600183-50"/>
    </source>
</evidence>
<dbReference type="InterPro" id="IPR022644">
    <property type="entry name" value="De-COase2_N"/>
</dbReference>
<comment type="cofactor">
    <cofactor evidence="1 5 7 8">
        <name>pyridoxal 5'-phosphate</name>
        <dbReference type="ChEBI" id="CHEBI:597326"/>
    </cofactor>
</comment>
<dbReference type="Pfam" id="PF02784">
    <property type="entry name" value="Orn_Arg_deC_N"/>
    <property type="match status" value="1"/>
</dbReference>
<dbReference type="Pfam" id="PF00278">
    <property type="entry name" value="Orn_DAP_Arg_deC"/>
    <property type="match status" value="1"/>
</dbReference>
<dbReference type="GO" id="GO:0008836">
    <property type="term" value="F:diaminopimelate decarboxylase activity"/>
    <property type="evidence" value="ECO:0007669"/>
    <property type="project" value="UniProtKB-UniRule"/>
</dbReference>
<dbReference type="PRINTS" id="PR01179">
    <property type="entry name" value="ODADCRBXLASE"/>
</dbReference>
<evidence type="ECO:0000256" key="3">
    <source>
        <dbReference type="ARBA" id="ARBA00022898"/>
    </source>
</evidence>
<comment type="pathway">
    <text evidence="5 8">Amino-acid biosynthesis; L-lysine biosynthesis via DAP pathway; L-lysine from DL-2,6-diaminopimelate: step 1/1.</text>
</comment>
<keyword evidence="5" id="KW-0028">Amino-acid biosynthesis</keyword>
<dbReference type="PANTHER" id="PTHR43727:SF2">
    <property type="entry name" value="GROUP IV DECARBOXYLASE"/>
    <property type="match status" value="1"/>
</dbReference>
<sequence length="415" mass="45384">MNLFAYKDGILHCEDLPIPSILDRVGSPFYLYSKNTLLRHYRHLDQSLARIEHVICYAMKANSSMAICSLLAGEGAGADVVSGGELFRALRGGIPASKIVFNGNGKTAEEIRSALEHDILMFNVDSESELYLLDGIAGEMGRRAKIALRVNPDIDPRTHPYISTGLRENKFGIPIEQALEYYRKVLLLRNVDVVGIHKHIGSQIIQLSPFVESLERVVALVAQLKNEGVKLRYIDMGGGIGITYDGEQPPSLEEYAEAIHPLIAESGCTLIVEPGRVLVGNAGILVTKVLHVKVTPNKIFIVVDAAMNDLIRPSVYGAYHRILPIHEAGEERAMIVADVVGGICESADFFARGRSMPEVKPGDALAIMSAGAYGSAMSSNYNSRPLIAEVLVDGAQMKVIRRRQTFEEMIALESC</sequence>
<evidence type="ECO:0000313" key="12">
    <source>
        <dbReference type="Proteomes" id="UP000265882"/>
    </source>
</evidence>
<reference evidence="11 12" key="1">
    <citation type="journal article" date="2017" name="ISME J.">
        <title>Energy and carbon metabolisms in a deep terrestrial subsurface fluid microbial community.</title>
        <authorList>
            <person name="Momper L."/>
            <person name="Jungbluth S.P."/>
            <person name="Lee M.D."/>
            <person name="Amend J.P."/>
        </authorList>
    </citation>
    <scope>NUCLEOTIDE SEQUENCE [LARGE SCALE GENOMIC DNA]</scope>
    <source>
        <strain evidence="11">SURF_5</strain>
    </source>
</reference>
<feature type="binding site" evidence="5">
    <location>
        <position position="373"/>
    </location>
    <ligand>
        <name>pyridoxal 5'-phosphate</name>
        <dbReference type="ChEBI" id="CHEBI:597326"/>
    </ligand>
</feature>
<feature type="binding site" evidence="5">
    <location>
        <position position="239"/>
    </location>
    <ligand>
        <name>pyridoxal 5'-phosphate</name>
        <dbReference type="ChEBI" id="CHEBI:597326"/>
    </ligand>
</feature>
<dbReference type="AlphaFoldDB" id="A0A3A4N860"/>
<dbReference type="EMBL" id="QZKU01000115">
    <property type="protein sequence ID" value="RJP17457.1"/>
    <property type="molecule type" value="Genomic_DNA"/>
</dbReference>
<keyword evidence="2 5" id="KW-0210">Decarboxylase</keyword>
<dbReference type="SUPFAM" id="SSF51419">
    <property type="entry name" value="PLP-binding barrel"/>
    <property type="match status" value="1"/>
</dbReference>
<comment type="catalytic activity">
    <reaction evidence="5 8">
        <text>meso-2,6-diaminopimelate + H(+) = L-lysine + CO2</text>
        <dbReference type="Rhea" id="RHEA:15101"/>
        <dbReference type="ChEBI" id="CHEBI:15378"/>
        <dbReference type="ChEBI" id="CHEBI:16526"/>
        <dbReference type="ChEBI" id="CHEBI:32551"/>
        <dbReference type="ChEBI" id="CHEBI:57791"/>
        <dbReference type="EC" id="4.1.1.20"/>
    </reaction>
</comment>
<dbReference type="InterPro" id="IPR022657">
    <property type="entry name" value="De-COase2_CS"/>
</dbReference>
<evidence type="ECO:0000259" key="10">
    <source>
        <dbReference type="Pfam" id="PF02784"/>
    </source>
</evidence>
<dbReference type="FunFam" id="3.20.20.10:FF:000003">
    <property type="entry name" value="Diaminopimelate decarboxylase"/>
    <property type="match status" value="1"/>
</dbReference>
<dbReference type="PANTHER" id="PTHR43727">
    <property type="entry name" value="DIAMINOPIMELATE DECARBOXYLASE"/>
    <property type="match status" value="1"/>
</dbReference>
<dbReference type="NCBIfam" id="TIGR01048">
    <property type="entry name" value="lysA"/>
    <property type="match status" value="1"/>
</dbReference>
<dbReference type="InterPro" id="IPR002986">
    <property type="entry name" value="DAP_deCOOHase_LysA"/>
</dbReference>
<comment type="subunit">
    <text evidence="5">Homodimer.</text>
</comment>
<dbReference type="InterPro" id="IPR029066">
    <property type="entry name" value="PLP-binding_barrel"/>
</dbReference>
<dbReference type="InterPro" id="IPR000183">
    <property type="entry name" value="Orn/DAP/Arg_de-COase"/>
</dbReference>
<dbReference type="PROSITE" id="PS00879">
    <property type="entry name" value="ODR_DC_2_2"/>
    <property type="match status" value="1"/>
</dbReference>
<keyword evidence="5 8" id="KW-0457">Lysine biosynthesis</keyword>
<dbReference type="PRINTS" id="PR01181">
    <property type="entry name" value="DAPDCRBXLASE"/>
</dbReference>
<feature type="binding site" evidence="5">
    <location>
        <position position="345"/>
    </location>
    <ligand>
        <name>substrate</name>
    </ligand>
</feature>
<feature type="domain" description="Orn/DAP/Arg decarboxylase 2 N-terminal" evidence="10">
    <location>
        <begin position="37"/>
        <end position="279"/>
    </location>
</feature>
<proteinExistence type="inferred from homology"/>
<evidence type="ECO:0000256" key="2">
    <source>
        <dbReference type="ARBA" id="ARBA00022793"/>
    </source>
</evidence>
<evidence type="ECO:0000256" key="4">
    <source>
        <dbReference type="ARBA" id="ARBA00023239"/>
    </source>
</evidence>
<dbReference type="EC" id="4.1.1.20" evidence="5 6"/>
<evidence type="ECO:0000256" key="1">
    <source>
        <dbReference type="ARBA" id="ARBA00001933"/>
    </source>
</evidence>
<evidence type="ECO:0000256" key="6">
    <source>
        <dbReference type="NCBIfam" id="TIGR01048"/>
    </source>
</evidence>
<dbReference type="HAMAP" id="MF_02120">
    <property type="entry name" value="LysA"/>
    <property type="match status" value="1"/>
</dbReference>
<organism evidence="11 12">
    <name type="scientific">Abyssobacteria bacterium (strain SURF_5)</name>
    <dbReference type="NCBI Taxonomy" id="2093360"/>
    <lineage>
        <taxon>Bacteria</taxon>
        <taxon>Pseudomonadati</taxon>
        <taxon>Candidatus Hydrogenedentota</taxon>
        <taxon>Candidatus Abyssobacteria</taxon>
    </lineage>
</organism>
<gene>
    <name evidence="5 11" type="primary">lysA</name>
    <name evidence="11" type="ORF">C4520_16800</name>
</gene>
<dbReference type="InterPro" id="IPR009006">
    <property type="entry name" value="Ala_racemase/Decarboxylase_C"/>
</dbReference>
<evidence type="ECO:0000256" key="8">
    <source>
        <dbReference type="RuleBase" id="RU003738"/>
    </source>
</evidence>